<keyword evidence="4" id="KW-0456">Lyase</keyword>
<evidence type="ECO:0000256" key="5">
    <source>
        <dbReference type="SAM" id="MobiDB-lite"/>
    </source>
</evidence>
<dbReference type="PANTHER" id="PTHR33337">
    <property type="entry name" value="GFA DOMAIN-CONTAINING PROTEIN"/>
    <property type="match status" value="1"/>
</dbReference>
<evidence type="ECO:0000256" key="1">
    <source>
        <dbReference type="ARBA" id="ARBA00005495"/>
    </source>
</evidence>
<dbReference type="InterPro" id="IPR006913">
    <property type="entry name" value="CENP-V/GFA"/>
</dbReference>
<evidence type="ECO:0000256" key="4">
    <source>
        <dbReference type="ARBA" id="ARBA00023239"/>
    </source>
</evidence>
<reference evidence="7 8" key="1">
    <citation type="submission" date="2019-12" db="EMBL/GenBank/DDBJ databases">
        <title>Hybrid Genome Assemblies of two High G+C Isolates from Undergraduate Microbiology Courses.</title>
        <authorList>
            <person name="Ne Ville C.J."/>
            <person name="Enright D."/>
            <person name="Hernandez I."/>
            <person name="Dodsworth J."/>
            <person name="Orwin P.M."/>
        </authorList>
    </citation>
    <scope>NUCLEOTIDE SEQUENCE [LARGE SCALE GENOMIC DNA]</scope>
    <source>
        <strain evidence="7 8">CSUSB</strain>
    </source>
</reference>
<evidence type="ECO:0000259" key="6">
    <source>
        <dbReference type="PROSITE" id="PS51891"/>
    </source>
</evidence>
<evidence type="ECO:0000313" key="8">
    <source>
        <dbReference type="Proteomes" id="UP000425817"/>
    </source>
</evidence>
<evidence type="ECO:0000313" key="7">
    <source>
        <dbReference type="EMBL" id="QGW83787.1"/>
    </source>
</evidence>
<sequence length="165" mass="17967">MSAQRNGGCLCGSVRFVALGEPMRTLQCHCRFCQRMTGSTSYAESMYAVDAVEFSGEPMSRYSHRSESSSRQVHVHFCPKCGTTITLTFERWPEYRAISRGAFDDPNSVSISSHIWTSSAQTGVVLPAGTDCFEFARADLAGSPQAPARFDAPQMARTGASDPPP</sequence>
<dbReference type="PROSITE" id="PS51891">
    <property type="entry name" value="CENP_V_GFA"/>
    <property type="match status" value="1"/>
</dbReference>
<comment type="similarity">
    <text evidence="1">Belongs to the Gfa family.</text>
</comment>
<dbReference type="PANTHER" id="PTHR33337:SF40">
    <property type="entry name" value="CENP-V_GFA DOMAIN-CONTAINING PROTEIN-RELATED"/>
    <property type="match status" value="1"/>
</dbReference>
<keyword evidence="2" id="KW-0479">Metal-binding</keyword>
<keyword evidence="3" id="KW-0862">Zinc</keyword>
<dbReference type="EMBL" id="CP046622">
    <property type="protein sequence ID" value="QGW83787.1"/>
    <property type="molecule type" value="Genomic_DNA"/>
</dbReference>
<dbReference type="GO" id="GO:0046872">
    <property type="term" value="F:metal ion binding"/>
    <property type="evidence" value="ECO:0007669"/>
    <property type="project" value="UniProtKB-KW"/>
</dbReference>
<feature type="domain" description="CENP-V/GFA" evidence="6">
    <location>
        <begin position="5"/>
        <end position="134"/>
    </location>
</feature>
<dbReference type="AlphaFoldDB" id="A0A6I6HLR1"/>
<dbReference type="Gene3D" id="3.90.1590.10">
    <property type="entry name" value="glutathione-dependent formaldehyde- activating enzyme (gfa)"/>
    <property type="match status" value="1"/>
</dbReference>
<gene>
    <name evidence="7" type="ORF">GOQ09_20350</name>
</gene>
<dbReference type="RefSeq" id="WP_157615188.1">
    <property type="nucleotide sequence ID" value="NZ_CP046622.1"/>
</dbReference>
<name>A0A6I6HLR1_VARPD</name>
<protein>
    <submittedName>
        <fullName evidence="7">GFA family protein</fullName>
    </submittedName>
</protein>
<proteinExistence type="inferred from homology"/>
<dbReference type="Proteomes" id="UP000425817">
    <property type="component" value="Chromosome"/>
</dbReference>
<dbReference type="OrthoDB" id="327703at2"/>
<accession>A0A6I6HLR1</accession>
<dbReference type="SUPFAM" id="SSF51316">
    <property type="entry name" value="Mss4-like"/>
    <property type="match status" value="1"/>
</dbReference>
<evidence type="ECO:0000256" key="2">
    <source>
        <dbReference type="ARBA" id="ARBA00022723"/>
    </source>
</evidence>
<evidence type="ECO:0000256" key="3">
    <source>
        <dbReference type="ARBA" id="ARBA00022833"/>
    </source>
</evidence>
<feature type="region of interest" description="Disordered" evidence="5">
    <location>
        <begin position="144"/>
        <end position="165"/>
    </location>
</feature>
<dbReference type="Pfam" id="PF04828">
    <property type="entry name" value="GFA"/>
    <property type="match status" value="1"/>
</dbReference>
<dbReference type="InterPro" id="IPR011057">
    <property type="entry name" value="Mss4-like_sf"/>
</dbReference>
<dbReference type="GO" id="GO:0016846">
    <property type="term" value="F:carbon-sulfur lyase activity"/>
    <property type="evidence" value="ECO:0007669"/>
    <property type="project" value="InterPro"/>
</dbReference>
<organism evidence="7 8">
    <name type="scientific">Variovorax paradoxus</name>
    <dbReference type="NCBI Taxonomy" id="34073"/>
    <lineage>
        <taxon>Bacteria</taxon>
        <taxon>Pseudomonadati</taxon>
        <taxon>Pseudomonadota</taxon>
        <taxon>Betaproteobacteria</taxon>
        <taxon>Burkholderiales</taxon>
        <taxon>Comamonadaceae</taxon>
        <taxon>Variovorax</taxon>
    </lineage>
</organism>